<feature type="compositionally biased region" description="Basic and acidic residues" evidence="4">
    <location>
        <begin position="374"/>
        <end position="389"/>
    </location>
</feature>
<comment type="subcellular location">
    <subcellularLocation>
        <location evidence="1">Endomembrane system</location>
    </subcellularLocation>
</comment>
<feature type="domain" description="SAC" evidence="5">
    <location>
        <begin position="78"/>
        <end position="147"/>
    </location>
</feature>
<dbReference type="Proteomes" id="UP001642464">
    <property type="component" value="Unassembled WGS sequence"/>
</dbReference>
<dbReference type="EMBL" id="CAXAMM010022481">
    <property type="protein sequence ID" value="CAK9052085.1"/>
    <property type="molecule type" value="Genomic_DNA"/>
</dbReference>
<dbReference type="Pfam" id="PF13229">
    <property type="entry name" value="Beta_helix"/>
    <property type="match status" value="1"/>
</dbReference>
<evidence type="ECO:0000256" key="1">
    <source>
        <dbReference type="ARBA" id="ARBA00004308"/>
    </source>
</evidence>
<keyword evidence="7" id="KW-1185">Reference proteome</keyword>
<organism evidence="6 7">
    <name type="scientific">Durusdinium trenchii</name>
    <dbReference type="NCBI Taxonomy" id="1381693"/>
    <lineage>
        <taxon>Eukaryota</taxon>
        <taxon>Sar</taxon>
        <taxon>Alveolata</taxon>
        <taxon>Dinophyceae</taxon>
        <taxon>Suessiales</taxon>
        <taxon>Symbiodiniaceae</taxon>
        <taxon>Durusdinium</taxon>
    </lineage>
</organism>
<evidence type="ECO:0000256" key="4">
    <source>
        <dbReference type="SAM" id="MobiDB-lite"/>
    </source>
</evidence>
<gene>
    <name evidence="6" type="ORF">SCF082_LOCUS28525</name>
</gene>
<dbReference type="InterPro" id="IPR013216">
    <property type="entry name" value="Methyltransf_11"/>
</dbReference>
<dbReference type="InterPro" id="IPR011050">
    <property type="entry name" value="Pectin_lyase_fold/virulence"/>
</dbReference>
<keyword evidence="2" id="KW-0378">Hydrolase</keyword>
<dbReference type="SUPFAM" id="SSF51126">
    <property type="entry name" value="Pectin lyase-like"/>
    <property type="match status" value="1"/>
</dbReference>
<dbReference type="PROSITE" id="PS50275">
    <property type="entry name" value="SAC"/>
    <property type="match status" value="1"/>
</dbReference>
<sequence>VDSYEVCLSKHFESAIERLNRELPQEHRILYRPFDMKNHAKSNSAIFEVFQRLAESVVSRVGFFHTKMGLQGLPEKLQTGVVRTNCVDCLDRTNVLQFFVGLEVLKQQLTAMSWLPEPKMDFECQAVLVLSELYDVMGDHLALQYAGSVAHKKYQLLGSRPRMWQPSQELLTSIHRHYNNSFTDREKQACLNLFLGLYQPAKHPPMEKLDCDNWLHHKILKDDYNPNEWWVEPLQSYRQNMVPLLSKDSRYQIDLAPGLQDWFRQVHKVHKYTYFEKLLANVEATFTFVQVNTGNRLLKVTGVYKKFVTEHDKRREEMKKEKPESQVEKRPLTPKEEEDIKVYTAYADPTLKQFIKGTPFEPAVPLSDVQPLKLDSDETAKTKKEDSSKQSKSKSSKRDPIEPAAENASDLFEDMTALLEKHRLLSKTRNFEYPQDQKIAMKLRTRREKHFKHNLREMGVGPCEPVQAQESNKEPSSSTHGTHAQEQSRQESGPVTSTPSPPPKSGSRSKTHSSRLSCRQKSANAAISPPQNLSLCRYCGSVYQPETPEASVPTEGSIKALGSVEARYGPKMARLCKQHRQRAEKLIQLLKHSFNSPYMDESQTNAAKAGPEDGKIMIQVSTSAADRPWEWLKRNRCRDDGEKARKVDKGSAGGEEARNAAPSPEPKISQVDGLLEDREGRLKHSDGATVTPGVASLQANEASVASQSLDLDLLWSYAFPHEPLEDKAKADVHDLGLPKWYVDLTTAPPVVPQESPQPTIRIRSLTRGEGRKTRRTSNPQVGAQHVRTPSAALAGSPKADGSTGRSIFCGSTQQVLDDLAGTNLLKEVVGGNPLSRRYQADMASPEGSTEWYMGWNVLKNHLFIGGLLGSWGLEPPGHVLELGCGHASLVPGLVEAGFAALAADFSPTAVNAAAAISRVGPREFSTFDVRMLPLRSGAFDAVIDKGCFDALKPEDSSKMLSEACRVLGPGGRFLCVSNNEVLVRSRARKLQGWRQAAGTPVQIPDIDDEIYLHCFVREADDRTLAHEIVMFVPWAREVADIMLYISEALDLKFLSSIVVTGEASLTLRHVCIKFKGGPPSGETLIEVRSGARLELIDCHLDGAGVKVCPDAFAHLTRTRVYKSSSCGISAFDSGELVLRECEIMDCEGEGVHSTSGKRLCISDSRMARNTLSGVLVDGKPGEAKLTGCTLCENGHFGIWVDSGCSVSWQRNALSGNMLGDTGGRGSLDGEVKTFKVGDACSVWCEDKAVWLPGIVSKVLDDSFIVSAELPDKLEVRMEAMQQRIRKKTKAAQKGRQIEIKARDDSIRLPSGGDEPPSWSKKLKTYKRRQNAFNLFLREGGRSTSAWKALDPNERTKYQMRARKLDKDKEKELTKADKPQTIIQSNQLVKSIAKHKRGQSQA</sequence>
<keyword evidence="3" id="KW-0472">Membrane</keyword>
<dbReference type="PANTHER" id="PTHR45738">
    <property type="entry name" value="POLYPHOSPHOINOSITIDE PHOSPHATASE"/>
    <property type="match status" value="1"/>
</dbReference>
<dbReference type="Gene3D" id="3.40.50.150">
    <property type="entry name" value="Vaccinia Virus protein VP39"/>
    <property type="match status" value="1"/>
</dbReference>
<dbReference type="InterPro" id="IPR039448">
    <property type="entry name" value="Beta_helix"/>
</dbReference>
<dbReference type="Pfam" id="PF08241">
    <property type="entry name" value="Methyltransf_11"/>
    <property type="match status" value="1"/>
</dbReference>
<feature type="region of interest" description="Disordered" evidence="4">
    <location>
        <begin position="312"/>
        <end position="335"/>
    </location>
</feature>
<feature type="compositionally biased region" description="Polar residues" evidence="4">
    <location>
        <begin position="468"/>
        <end position="491"/>
    </location>
</feature>
<dbReference type="PANTHER" id="PTHR45738:SF5">
    <property type="entry name" value="POLYPHOSPHOINOSITIDE PHOSPHATASE"/>
    <property type="match status" value="1"/>
</dbReference>
<feature type="compositionally biased region" description="Polar residues" evidence="4">
    <location>
        <begin position="514"/>
        <end position="525"/>
    </location>
</feature>
<dbReference type="InterPro" id="IPR012334">
    <property type="entry name" value="Pectin_lyas_fold"/>
</dbReference>
<reference evidence="6 7" key="1">
    <citation type="submission" date="2024-02" db="EMBL/GenBank/DDBJ databases">
        <authorList>
            <person name="Chen Y."/>
            <person name="Shah S."/>
            <person name="Dougan E. K."/>
            <person name="Thang M."/>
            <person name="Chan C."/>
        </authorList>
    </citation>
    <scope>NUCLEOTIDE SEQUENCE [LARGE SCALE GENOMIC DNA]</scope>
</reference>
<accession>A0ABP0MPT6</accession>
<feature type="region of interest" description="Disordered" evidence="4">
    <location>
        <begin position="366"/>
        <end position="409"/>
    </location>
</feature>
<dbReference type="SUPFAM" id="SSF53335">
    <property type="entry name" value="S-adenosyl-L-methionine-dependent methyltransferases"/>
    <property type="match status" value="1"/>
</dbReference>
<feature type="compositionally biased region" description="Basic and acidic residues" evidence="4">
    <location>
        <begin position="636"/>
        <end position="649"/>
    </location>
</feature>
<dbReference type="InterPro" id="IPR029063">
    <property type="entry name" value="SAM-dependent_MTases_sf"/>
</dbReference>
<feature type="region of interest" description="Disordered" evidence="4">
    <location>
        <begin position="763"/>
        <end position="804"/>
    </location>
</feature>
<evidence type="ECO:0000313" key="7">
    <source>
        <dbReference type="Proteomes" id="UP001642464"/>
    </source>
</evidence>
<evidence type="ECO:0000256" key="3">
    <source>
        <dbReference type="ARBA" id="ARBA00023136"/>
    </source>
</evidence>
<feature type="region of interest" description="Disordered" evidence="4">
    <location>
        <begin position="636"/>
        <end position="670"/>
    </location>
</feature>
<dbReference type="Gene3D" id="2.160.20.10">
    <property type="entry name" value="Single-stranded right-handed beta-helix, Pectin lyase-like"/>
    <property type="match status" value="1"/>
</dbReference>
<proteinExistence type="predicted"/>
<dbReference type="CDD" id="cd02440">
    <property type="entry name" value="AdoMet_MTases"/>
    <property type="match status" value="1"/>
</dbReference>
<comment type="caution">
    <text evidence="6">The sequence shown here is derived from an EMBL/GenBank/DDBJ whole genome shotgun (WGS) entry which is preliminary data.</text>
</comment>
<dbReference type="InterPro" id="IPR002013">
    <property type="entry name" value="SAC_dom"/>
</dbReference>
<protein>
    <submittedName>
        <fullName evidence="6">5-bisphosphate 5-phosphatase (SAC domain-containing protein 3</fullName>
    </submittedName>
</protein>
<feature type="non-terminal residue" evidence="6">
    <location>
        <position position="1"/>
    </location>
</feature>
<dbReference type="InterPro" id="IPR043573">
    <property type="entry name" value="Fig4-like"/>
</dbReference>
<evidence type="ECO:0000256" key="2">
    <source>
        <dbReference type="ARBA" id="ARBA00022801"/>
    </source>
</evidence>
<feature type="region of interest" description="Disordered" evidence="4">
    <location>
        <begin position="453"/>
        <end position="525"/>
    </location>
</feature>
<evidence type="ECO:0000259" key="5">
    <source>
        <dbReference type="PROSITE" id="PS50275"/>
    </source>
</evidence>
<evidence type="ECO:0000313" key="6">
    <source>
        <dbReference type="EMBL" id="CAK9052085.1"/>
    </source>
</evidence>
<name>A0ABP0MPT6_9DINO</name>